<keyword evidence="3" id="KW-1185">Reference proteome</keyword>
<reference evidence="2 3" key="1">
    <citation type="journal article" date="2019" name="Int. J. Syst. Evol. Microbiol.">
        <title>The Global Catalogue of Microorganisms (GCM) 10K type strain sequencing project: providing services to taxonomists for standard genome sequencing and annotation.</title>
        <authorList>
            <consortium name="The Broad Institute Genomics Platform"/>
            <consortium name="The Broad Institute Genome Sequencing Center for Infectious Disease"/>
            <person name="Wu L."/>
            <person name="Ma J."/>
        </authorList>
    </citation>
    <scope>NUCLEOTIDE SEQUENCE [LARGE SCALE GENOMIC DNA]</scope>
    <source>
        <strain evidence="2 3">CGMCC 1.3240</strain>
    </source>
</reference>
<dbReference type="EMBL" id="JBHSXQ010000004">
    <property type="protein sequence ID" value="MFC6906295.1"/>
    <property type="molecule type" value="Genomic_DNA"/>
</dbReference>
<dbReference type="RefSeq" id="WP_340604852.1">
    <property type="nucleotide sequence ID" value="NZ_JBBMXV010000004.1"/>
</dbReference>
<feature type="region of interest" description="Disordered" evidence="1">
    <location>
        <begin position="1"/>
        <end position="27"/>
    </location>
</feature>
<protein>
    <submittedName>
        <fullName evidence="2">Uncharacterized protein</fullName>
    </submittedName>
</protein>
<proteinExistence type="predicted"/>
<evidence type="ECO:0000313" key="3">
    <source>
        <dbReference type="Proteomes" id="UP001596312"/>
    </source>
</evidence>
<feature type="compositionally biased region" description="Polar residues" evidence="1">
    <location>
        <begin position="1"/>
        <end position="13"/>
    </location>
</feature>
<comment type="caution">
    <text evidence="2">The sequence shown here is derived from an EMBL/GenBank/DDBJ whole genome shotgun (WGS) entry which is preliminary data.</text>
</comment>
<gene>
    <name evidence="2" type="ORF">ACFQGH_13950</name>
</gene>
<accession>A0ABD5V822</accession>
<organism evidence="2 3">
    <name type="scientific">Halalkalicoccus tibetensis</name>
    <dbReference type="NCBI Taxonomy" id="175632"/>
    <lineage>
        <taxon>Archaea</taxon>
        <taxon>Methanobacteriati</taxon>
        <taxon>Methanobacteriota</taxon>
        <taxon>Stenosarchaea group</taxon>
        <taxon>Halobacteria</taxon>
        <taxon>Halobacteriales</taxon>
        <taxon>Halococcaceae</taxon>
        <taxon>Halalkalicoccus</taxon>
    </lineage>
</organism>
<sequence>MSRTQHTRQTQHIENAGAAMDGYNGKTTAEHPLRFRTLVSQILGK</sequence>
<dbReference type="AlphaFoldDB" id="A0ABD5V822"/>
<dbReference type="Proteomes" id="UP001596312">
    <property type="component" value="Unassembled WGS sequence"/>
</dbReference>
<evidence type="ECO:0000256" key="1">
    <source>
        <dbReference type="SAM" id="MobiDB-lite"/>
    </source>
</evidence>
<evidence type="ECO:0000313" key="2">
    <source>
        <dbReference type="EMBL" id="MFC6906295.1"/>
    </source>
</evidence>
<name>A0ABD5V822_9EURY</name>